<sequence>MSERLLWYRQEARRAFYSPAFVTGMSLIKTHTALVKTKRLRSARRLVLLLVKLLSPLPAHSARRRSGFVHLFIQPRAARHQAGVLITPRPPPAPAPSRARRPPPALMNIITLSSPLASAPDNT</sequence>
<protein>
    <submittedName>
        <fullName evidence="2">Uncharacterized protein</fullName>
    </submittedName>
</protein>
<evidence type="ECO:0000313" key="2">
    <source>
        <dbReference type="EMBL" id="GBP59096.1"/>
    </source>
</evidence>
<dbReference type="Proteomes" id="UP000299102">
    <property type="component" value="Unassembled WGS sequence"/>
</dbReference>
<name>A0A4C1X5P5_EUMVA</name>
<keyword evidence="3" id="KW-1185">Reference proteome</keyword>
<proteinExistence type="predicted"/>
<dbReference type="AlphaFoldDB" id="A0A4C1X5P5"/>
<evidence type="ECO:0000256" key="1">
    <source>
        <dbReference type="SAM" id="MobiDB-lite"/>
    </source>
</evidence>
<accession>A0A4C1X5P5</accession>
<feature type="region of interest" description="Disordered" evidence="1">
    <location>
        <begin position="83"/>
        <end position="103"/>
    </location>
</feature>
<gene>
    <name evidence="2" type="ORF">EVAR_48072_1</name>
</gene>
<reference evidence="2 3" key="1">
    <citation type="journal article" date="2019" name="Commun. Biol.">
        <title>The bagworm genome reveals a unique fibroin gene that provides high tensile strength.</title>
        <authorList>
            <person name="Kono N."/>
            <person name="Nakamura H."/>
            <person name="Ohtoshi R."/>
            <person name="Tomita M."/>
            <person name="Numata K."/>
            <person name="Arakawa K."/>
        </authorList>
    </citation>
    <scope>NUCLEOTIDE SEQUENCE [LARGE SCALE GENOMIC DNA]</scope>
</reference>
<organism evidence="2 3">
    <name type="scientific">Eumeta variegata</name>
    <name type="common">Bagworm moth</name>
    <name type="synonym">Eumeta japonica</name>
    <dbReference type="NCBI Taxonomy" id="151549"/>
    <lineage>
        <taxon>Eukaryota</taxon>
        <taxon>Metazoa</taxon>
        <taxon>Ecdysozoa</taxon>
        <taxon>Arthropoda</taxon>
        <taxon>Hexapoda</taxon>
        <taxon>Insecta</taxon>
        <taxon>Pterygota</taxon>
        <taxon>Neoptera</taxon>
        <taxon>Endopterygota</taxon>
        <taxon>Lepidoptera</taxon>
        <taxon>Glossata</taxon>
        <taxon>Ditrysia</taxon>
        <taxon>Tineoidea</taxon>
        <taxon>Psychidae</taxon>
        <taxon>Oiketicinae</taxon>
        <taxon>Eumeta</taxon>
    </lineage>
</organism>
<dbReference type="EMBL" id="BGZK01000752">
    <property type="protein sequence ID" value="GBP59096.1"/>
    <property type="molecule type" value="Genomic_DNA"/>
</dbReference>
<comment type="caution">
    <text evidence="2">The sequence shown here is derived from an EMBL/GenBank/DDBJ whole genome shotgun (WGS) entry which is preliminary data.</text>
</comment>
<evidence type="ECO:0000313" key="3">
    <source>
        <dbReference type="Proteomes" id="UP000299102"/>
    </source>
</evidence>